<sequence length="529" mass="59022">MVNSLIKPMSDEFTEYLKDESRTVGKADSISFPKEESEIIQLIQNLYPKEIPITIQGARTGLAAGAVPQGGHIMNISRMDKATSMRKDENGIFHVTVQPGMILSNLRESISGRKFNTECWSEESRKTFSEFCKSEEQFFSPDPTEASATIGGMVACNASGARSYLYGPTRNHVTRLKLVLYNGETITLKRGENFSKGRILDLVTNIGTSMKIDLPTYQMPKTKNASGYFIEDNMDAIDLFIGSDGTLGIVTEIELQLLPLPEHIWGVSCFFENMDNSVEFIEIIRRKLGNIAAMEFFDGNALVILRRQKCENPGFSRLPDVEENKKAAIYLELHCKDENEAITGLRTISTSMNESGGCSNDTWVARNDSDRDRLIFFRHAVPESVNMLIDARKKNNPSITKLGTDMSVPNEKLAHITKTYTDMLEESGLQSAIWGHIGDNHLHVNLLPNNDEDYAKGKELYSKWAKIVTDLGGAVSDEHGVGKLKSEFLTVMYGEKHIREMAEMKRIFDPKALIGAGNMFTPLKGGSTE</sequence>
<protein>
    <recommendedName>
        <fullName evidence="7">D-lactate dehydrogenase (cytochrome)</fullName>
        <ecNumber evidence="7">1.1.2.4</ecNumber>
    </recommendedName>
</protein>
<dbReference type="GO" id="GO:0071949">
    <property type="term" value="F:FAD binding"/>
    <property type="evidence" value="ECO:0007669"/>
    <property type="project" value="InterPro"/>
</dbReference>
<evidence type="ECO:0000256" key="3">
    <source>
        <dbReference type="ARBA" id="ARBA00022630"/>
    </source>
</evidence>
<evidence type="ECO:0000256" key="5">
    <source>
        <dbReference type="ARBA" id="ARBA00022946"/>
    </source>
</evidence>
<keyword evidence="5" id="KW-0809">Transit peptide</keyword>
<dbReference type="Pfam" id="PF01565">
    <property type="entry name" value="FAD_binding_4"/>
    <property type="match status" value="2"/>
</dbReference>
<accession>A0A1M6B4E8</accession>
<organism evidence="9 10">
    <name type="scientific">Dethiosulfatibacter aminovorans DSM 17477</name>
    <dbReference type="NCBI Taxonomy" id="1121476"/>
    <lineage>
        <taxon>Bacteria</taxon>
        <taxon>Bacillati</taxon>
        <taxon>Bacillota</taxon>
        <taxon>Tissierellia</taxon>
        <taxon>Dethiosulfatibacter</taxon>
    </lineage>
</organism>
<dbReference type="Gene3D" id="3.30.70.2190">
    <property type="match status" value="1"/>
</dbReference>
<reference evidence="9 10" key="1">
    <citation type="submission" date="2016-11" db="EMBL/GenBank/DDBJ databases">
        <authorList>
            <person name="Jaros S."/>
            <person name="Januszkiewicz K."/>
            <person name="Wedrychowicz H."/>
        </authorList>
    </citation>
    <scope>NUCLEOTIDE SEQUENCE [LARGE SCALE GENOMIC DNA]</scope>
    <source>
        <strain evidence="9 10">DSM 17477</strain>
    </source>
</reference>
<dbReference type="EMBL" id="FQZL01000004">
    <property type="protein sequence ID" value="SHI43575.1"/>
    <property type="molecule type" value="Genomic_DNA"/>
</dbReference>
<dbReference type="Gene3D" id="3.30.465.10">
    <property type="match status" value="1"/>
</dbReference>
<dbReference type="OrthoDB" id="9767256at2"/>
<evidence type="ECO:0000256" key="7">
    <source>
        <dbReference type="ARBA" id="ARBA00038897"/>
    </source>
</evidence>
<dbReference type="EC" id="1.1.2.4" evidence="7"/>
<evidence type="ECO:0000256" key="1">
    <source>
        <dbReference type="ARBA" id="ARBA00001974"/>
    </source>
</evidence>
<evidence type="ECO:0000313" key="9">
    <source>
        <dbReference type="EMBL" id="SHI43575.1"/>
    </source>
</evidence>
<dbReference type="InterPro" id="IPR004113">
    <property type="entry name" value="FAD-bd_oxidored_4_C"/>
</dbReference>
<dbReference type="InterPro" id="IPR016167">
    <property type="entry name" value="FAD-bd_PCMH_sub1"/>
</dbReference>
<dbReference type="InterPro" id="IPR006094">
    <property type="entry name" value="Oxid_FAD_bind_N"/>
</dbReference>
<feature type="domain" description="FAD-binding PCMH-type" evidence="8">
    <location>
        <begin position="23"/>
        <end position="260"/>
    </location>
</feature>
<dbReference type="Gene3D" id="1.10.45.10">
    <property type="entry name" value="Vanillyl-alcohol Oxidase, Chain A, domain 4"/>
    <property type="match status" value="1"/>
</dbReference>
<dbReference type="GO" id="GO:0008720">
    <property type="term" value="F:D-lactate dehydrogenase (NAD+) activity"/>
    <property type="evidence" value="ECO:0007669"/>
    <property type="project" value="TreeGrafter"/>
</dbReference>
<dbReference type="GO" id="GO:1903457">
    <property type="term" value="P:lactate catabolic process"/>
    <property type="evidence" value="ECO:0007669"/>
    <property type="project" value="TreeGrafter"/>
</dbReference>
<comment type="similarity">
    <text evidence="2">Belongs to the FAD-binding oxidoreductase/transferase type 4 family.</text>
</comment>
<comment type="cofactor">
    <cofactor evidence="1">
        <name>FAD</name>
        <dbReference type="ChEBI" id="CHEBI:57692"/>
    </cofactor>
</comment>
<dbReference type="Pfam" id="PF02913">
    <property type="entry name" value="FAD-oxidase_C"/>
    <property type="match status" value="1"/>
</dbReference>
<dbReference type="InterPro" id="IPR016169">
    <property type="entry name" value="FAD-bd_PCMH_sub2"/>
</dbReference>
<gene>
    <name evidence="9" type="ORF">SAMN02745751_00352</name>
</gene>
<dbReference type="Gene3D" id="3.30.43.10">
    <property type="entry name" value="Uridine Diphospho-n-acetylenolpyruvylglucosamine Reductase, domain 2"/>
    <property type="match status" value="1"/>
</dbReference>
<dbReference type="PANTHER" id="PTHR11748">
    <property type="entry name" value="D-LACTATE DEHYDROGENASE"/>
    <property type="match status" value="1"/>
</dbReference>
<dbReference type="SUPFAM" id="SSF56176">
    <property type="entry name" value="FAD-binding/transporter-associated domain-like"/>
    <property type="match status" value="1"/>
</dbReference>
<keyword evidence="3" id="KW-0285">Flavoprotein</keyword>
<dbReference type="Gene3D" id="3.30.70.2740">
    <property type="match status" value="1"/>
</dbReference>
<name>A0A1M6B4E8_9FIRM</name>
<keyword evidence="6" id="KW-0560">Oxidoreductase</keyword>
<evidence type="ECO:0000256" key="4">
    <source>
        <dbReference type="ARBA" id="ARBA00022827"/>
    </source>
</evidence>
<dbReference type="PROSITE" id="PS51387">
    <property type="entry name" value="FAD_PCMH"/>
    <property type="match status" value="1"/>
</dbReference>
<dbReference type="RefSeq" id="WP_073046151.1">
    <property type="nucleotide sequence ID" value="NZ_FQZL01000004.1"/>
</dbReference>
<dbReference type="InterPro" id="IPR016171">
    <property type="entry name" value="Vanillyl_alc_oxidase_C-sub2"/>
</dbReference>
<evidence type="ECO:0000256" key="6">
    <source>
        <dbReference type="ARBA" id="ARBA00023002"/>
    </source>
</evidence>
<keyword evidence="4" id="KW-0274">FAD</keyword>
<dbReference type="InterPro" id="IPR036318">
    <property type="entry name" value="FAD-bd_PCMH-like_sf"/>
</dbReference>
<dbReference type="InterPro" id="IPR016166">
    <property type="entry name" value="FAD-bd_PCMH"/>
</dbReference>
<evidence type="ECO:0000256" key="2">
    <source>
        <dbReference type="ARBA" id="ARBA00008000"/>
    </source>
</evidence>
<dbReference type="Proteomes" id="UP000184052">
    <property type="component" value="Unassembled WGS sequence"/>
</dbReference>
<evidence type="ECO:0000259" key="8">
    <source>
        <dbReference type="PROSITE" id="PS51387"/>
    </source>
</evidence>
<keyword evidence="10" id="KW-1185">Reference proteome</keyword>
<dbReference type="AlphaFoldDB" id="A0A1M6B4E8"/>
<dbReference type="InterPro" id="IPR016164">
    <property type="entry name" value="FAD-linked_Oxase-like_C"/>
</dbReference>
<dbReference type="GO" id="GO:0004458">
    <property type="term" value="F:D-lactate dehydrogenase (cytochrome) activity"/>
    <property type="evidence" value="ECO:0007669"/>
    <property type="project" value="UniProtKB-EC"/>
</dbReference>
<dbReference type="PANTHER" id="PTHR11748:SF111">
    <property type="entry name" value="D-LACTATE DEHYDROGENASE, MITOCHONDRIAL-RELATED"/>
    <property type="match status" value="1"/>
</dbReference>
<proteinExistence type="inferred from homology"/>
<evidence type="ECO:0000313" key="10">
    <source>
        <dbReference type="Proteomes" id="UP000184052"/>
    </source>
</evidence>
<dbReference type="STRING" id="1121476.SAMN02745751_00352"/>
<dbReference type="SUPFAM" id="SSF55103">
    <property type="entry name" value="FAD-linked oxidases, C-terminal domain"/>
    <property type="match status" value="1"/>
</dbReference>